<dbReference type="EMBL" id="SGWQ01000005">
    <property type="protein sequence ID" value="RZS37527.1"/>
    <property type="molecule type" value="Genomic_DNA"/>
</dbReference>
<evidence type="ECO:0000313" key="1">
    <source>
        <dbReference type="EMBL" id="RZS37527.1"/>
    </source>
</evidence>
<name>A0A4Q7KMM1_9PSEU</name>
<dbReference type="RefSeq" id="WP_130345017.1">
    <property type="nucleotide sequence ID" value="NZ_SGWQ01000005.1"/>
</dbReference>
<organism evidence="1 2">
    <name type="scientific">Herbihabitans rhizosphaerae</name>
    <dbReference type="NCBI Taxonomy" id="1872711"/>
    <lineage>
        <taxon>Bacteria</taxon>
        <taxon>Bacillati</taxon>
        <taxon>Actinomycetota</taxon>
        <taxon>Actinomycetes</taxon>
        <taxon>Pseudonocardiales</taxon>
        <taxon>Pseudonocardiaceae</taxon>
        <taxon>Herbihabitans</taxon>
    </lineage>
</organism>
<comment type="caution">
    <text evidence="1">The sequence shown here is derived from an EMBL/GenBank/DDBJ whole genome shotgun (WGS) entry which is preliminary data.</text>
</comment>
<keyword evidence="2" id="KW-1185">Reference proteome</keyword>
<evidence type="ECO:0000313" key="2">
    <source>
        <dbReference type="Proteomes" id="UP000294257"/>
    </source>
</evidence>
<accession>A0A4Q7KMM1</accession>
<proteinExistence type="predicted"/>
<dbReference type="AlphaFoldDB" id="A0A4Q7KMM1"/>
<protein>
    <submittedName>
        <fullName evidence="1">Uncharacterized protein</fullName>
    </submittedName>
</protein>
<dbReference type="Proteomes" id="UP000294257">
    <property type="component" value="Unassembled WGS sequence"/>
</dbReference>
<sequence length="207" mass="22277">MTGTPGHTALSEHIGVLPAGPVLLDDLPGTTDDLATAAARQLGWEGVVLPEMSIMGRRVAVVAELLPDVHAERICFNAAPVTDRQSVATWTWPEMAGRVPDPAVRIVGVLSAAKHWRTALAFAVPFARVADIAMVVPTSAVLTRDYLIECLPRARTYGVTVVAAEPSGDIDLDLPGRPAVDRDCPKRDAQARWIHEMVYEQLLATTD</sequence>
<reference evidence="1 2" key="1">
    <citation type="submission" date="2019-02" db="EMBL/GenBank/DDBJ databases">
        <title>Genomic Encyclopedia of Type Strains, Phase IV (KMG-IV): sequencing the most valuable type-strain genomes for metagenomic binning, comparative biology and taxonomic classification.</title>
        <authorList>
            <person name="Goeker M."/>
        </authorList>
    </citation>
    <scope>NUCLEOTIDE SEQUENCE [LARGE SCALE GENOMIC DNA]</scope>
    <source>
        <strain evidence="1 2">DSM 101727</strain>
    </source>
</reference>
<gene>
    <name evidence="1" type="ORF">EV193_10582</name>
</gene>
<dbReference type="OrthoDB" id="3677403at2"/>